<evidence type="ECO:0000313" key="1">
    <source>
        <dbReference type="EMBL" id="CAG8644815.1"/>
    </source>
</evidence>
<comment type="caution">
    <text evidence="1">The sequence shown here is derived from an EMBL/GenBank/DDBJ whole genome shotgun (WGS) entry which is preliminary data.</text>
</comment>
<organism evidence="1 2">
    <name type="scientific">Paraglomus brasilianum</name>
    <dbReference type="NCBI Taxonomy" id="144538"/>
    <lineage>
        <taxon>Eukaryota</taxon>
        <taxon>Fungi</taxon>
        <taxon>Fungi incertae sedis</taxon>
        <taxon>Mucoromycota</taxon>
        <taxon>Glomeromycotina</taxon>
        <taxon>Glomeromycetes</taxon>
        <taxon>Paraglomerales</taxon>
        <taxon>Paraglomeraceae</taxon>
        <taxon>Paraglomus</taxon>
    </lineage>
</organism>
<dbReference type="OrthoDB" id="2397074at2759"/>
<feature type="non-terminal residue" evidence="1">
    <location>
        <position position="1"/>
    </location>
</feature>
<sequence>YKRAHVLFITLTTWTSHDSFLANFIRTKRDATDEEIITAYKKQQVVSGTSSKAKQFAFDVDSSIATEAAFYEQKYIDRYGVLQTFLDHINDSLNKWDTVKYHSSVALVQASTIGKSKMLWAAAEHVYMVYVCLHNKKLSGNKTDWFKAHTLNNQSKFWNVIEEGMKKCMDEVQNIIGSRNDYDKAEWHSIKQLVKTCWDSSKEILNSGESESGIQLLFIFDEAKILTEEETNFECLQHALATLPTYESGGCAFAIYNVTDTASKISNFAPSSCCDPSWHIQKNRLALYPPFYHIVTLDTFMTQETEPKTLKQVASLQYFFHYGWPL</sequence>
<protein>
    <submittedName>
        <fullName evidence="1">11024_t:CDS:1</fullName>
    </submittedName>
</protein>
<proteinExistence type="predicted"/>
<dbReference type="AlphaFoldDB" id="A0A9N9GZ40"/>
<dbReference type="PANTHER" id="PTHR33266:SF1">
    <property type="entry name" value="F-BOX DOMAIN-CONTAINING PROTEIN"/>
    <property type="match status" value="1"/>
</dbReference>
<gene>
    <name evidence="1" type="ORF">PBRASI_LOCUS9969</name>
</gene>
<reference evidence="1" key="1">
    <citation type="submission" date="2021-06" db="EMBL/GenBank/DDBJ databases">
        <authorList>
            <person name="Kallberg Y."/>
            <person name="Tangrot J."/>
            <person name="Rosling A."/>
        </authorList>
    </citation>
    <scope>NUCLEOTIDE SEQUENCE</scope>
    <source>
        <strain evidence="1">BR232B</strain>
    </source>
</reference>
<evidence type="ECO:0000313" key="2">
    <source>
        <dbReference type="Proteomes" id="UP000789739"/>
    </source>
</evidence>
<accession>A0A9N9GZ40</accession>
<dbReference type="Proteomes" id="UP000789739">
    <property type="component" value="Unassembled WGS sequence"/>
</dbReference>
<dbReference type="EMBL" id="CAJVPI010002524">
    <property type="protein sequence ID" value="CAG8644815.1"/>
    <property type="molecule type" value="Genomic_DNA"/>
</dbReference>
<keyword evidence="2" id="KW-1185">Reference proteome</keyword>
<dbReference type="PANTHER" id="PTHR33266">
    <property type="entry name" value="CHROMOSOME 15, WHOLE GENOME SHOTGUN SEQUENCE"/>
    <property type="match status" value="1"/>
</dbReference>
<name>A0A9N9GZ40_9GLOM</name>